<evidence type="ECO:0000313" key="7">
    <source>
        <dbReference type="Proteomes" id="UP001556040"/>
    </source>
</evidence>
<dbReference type="RefSeq" id="WP_367778706.1">
    <property type="nucleotide sequence ID" value="NZ_JBFMIA010000003.1"/>
</dbReference>
<keyword evidence="3" id="KW-0833">Ubl conjugation pathway</keyword>
<evidence type="ECO:0000256" key="3">
    <source>
        <dbReference type="ARBA" id="ARBA00022786"/>
    </source>
</evidence>
<evidence type="ECO:0000313" key="6">
    <source>
        <dbReference type="EMBL" id="MEW9501224.1"/>
    </source>
</evidence>
<dbReference type="PANTHER" id="PTHR22990">
    <property type="entry name" value="F-BOX ONLY PROTEIN"/>
    <property type="match status" value="1"/>
</dbReference>
<organism evidence="6 7">
    <name type="scientific">Jeotgalibacillus marinus</name>
    <dbReference type="NCBI Taxonomy" id="86667"/>
    <lineage>
        <taxon>Bacteria</taxon>
        <taxon>Bacillati</taxon>
        <taxon>Bacillota</taxon>
        <taxon>Bacilli</taxon>
        <taxon>Bacillales</taxon>
        <taxon>Caryophanaceae</taxon>
        <taxon>Jeotgalibacillus</taxon>
    </lineage>
</organism>
<evidence type="ECO:0000259" key="4">
    <source>
        <dbReference type="Pfam" id="PF05048"/>
    </source>
</evidence>
<comment type="pathway">
    <text evidence="1">Protein modification; protein ubiquitination.</text>
</comment>
<name>A0ABV3Q1K8_9BACL</name>
<dbReference type="EMBL" id="JBFMIA010000003">
    <property type="protein sequence ID" value="MEW9501224.1"/>
    <property type="molecule type" value="Genomic_DNA"/>
</dbReference>
<reference evidence="6 7" key="1">
    <citation type="journal article" date="1979" name="Int. J. Syst. Evol. Microbiol.">
        <title>Bacillus globisporus subsp. marinus subsp. nov.</title>
        <authorList>
            <person name="Liu H."/>
        </authorList>
    </citation>
    <scope>NUCLEOTIDE SEQUENCE [LARGE SCALE GENOMIC DNA]</scope>
    <source>
        <strain evidence="6 7">DSM 1297</strain>
    </source>
</reference>
<evidence type="ECO:0000259" key="5">
    <source>
        <dbReference type="Pfam" id="PF12708"/>
    </source>
</evidence>
<protein>
    <submittedName>
        <fullName evidence="6">Right-handed parallel beta-helix repeat-containing protein</fullName>
    </submittedName>
</protein>
<dbReference type="Gene3D" id="2.160.20.10">
    <property type="entry name" value="Single-stranded right-handed beta-helix, Pectin lyase-like"/>
    <property type="match status" value="1"/>
</dbReference>
<keyword evidence="7" id="KW-1185">Reference proteome</keyword>
<evidence type="ECO:0000256" key="2">
    <source>
        <dbReference type="ARBA" id="ARBA00022737"/>
    </source>
</evidence>
<dbReference type="InterPro" id="IPR007742">
    <property type="entry name" value="NosD_dom"/>
</dbReference>
<proteinExistence type="predicted"/>
<dbReference type="InterPro" id="IPR022441">
    <property type="entry name" value="Para_beta_helix_rpt-2"/>
</dbReference>
<feature type="domain" description="Rhamnogalacturonase A/B/Epimerase-like pectate lyase" evidence="5">
    <location>
        <begin position="84"/>
        <end position="336"/>
    </location>
</feature>
<dbReference type="NCBIfam" id="TIGR03804">
    <property type="entry name" value="para_beta_helix"/>
    <property type="match status" value="1"/>
</dbReference>
<keyword evidence="2" id="KW-0677">Repeat</keyword>
<dbReference type="InterPro" id="IPR012334">
    <property type="entry name" value="Pectin_lyas_fold"/>
</dbReference>
<dbReference type="PANTHER" id="PTHR22990:SF15">
    <property type="entry name" value="F-BOX ONLY PROTEIN 10"/>
    <property type="match status" value="1"/>
</dbReference>
<dbReference type="InterPro" id="IPR024535">
    <property type="entry name" value="RHGA/B-epi-like_pectate_lyase"/>
</dbReference>
<feature type="domain" description="Periplasmic copper-binding protein NosD beta helix" evidence="4">
    <location>
        <begin position="436"/>
        <end position="551"/>
    </location>
</feature>
<dbReference type="SUPFAM" id="SSF51126">
    <property type="entry name" value="Pectin lyase-like"/>
    <property type="match status" value="2"/>
</dbReference>
<dbReference type="InterPro" id="IPR011050">
    <property type="entry name" value="Pectin_lyase_fold/virulence"/>
</dbReference>
<gene>
    <name evidence="6" type="ORF">AB1471_05355</name>
</gene>
<dbReference type="SMART" id="SM00710">
    <property type="entry name" value="PbH1"/>
    <property type="match status" value="12"/>
</dbReference>
<comment type="caution">
    <text evidence="6">The sequence shown here is derived from an EMBL/GenBank/DDBJ whole genome shotgun (WGS) entry which is preliminary data.</text>
</comment>
<dbReference type="InterPro" id="IPR051550">
    <property type="entry name" value="SCF-Subunits/Alg-Epimerases"/>
</dbReference>
<dbReference type="Pfam" id="PF12708">
    <property type="entry name" value="Pect-lyase_RHGA_epim"/>
    <property type="match status" value="1"/>
</dbReference>
<accession>A0ABV3Q1K8</accession>
<dbReference type="Pfam" id="PF05048">
    <property type="entry name" value="NosD"/>
    <property type="match status" value="1"/>
</dbReference>
<dbReference type="Proteomes" id="UP001556040">
    <property type="component" value="Unassembled WGS sequence"/>
</dbReference>
<sequence length="571" mass="62090">MEKEQYLVLRNEMMKTAEKLIAESNFEDSDTKMQEIKDLYAKWESTKLANANLKALKDNDEVNAKDGYVQDRLDYASEKSDYPINVKDYGAVGDGVTDDTEAIQSALDHIQSNSGGTLFFPDGVYKVHNTLEVFQGTKILLSHKAVIERGSAFSPMFLNGRRDDQYTLYNGQGNILIEGGTIDGGGNINSRASEIMFAHARNITIKEVNFINNYDSHSIEINSIYGAKIVNCTFSQYSGERLTEAIQIDLMISSDAFPHMGIYDNTPCQDVLVQGCSFLSTSRGVGTHSAVTGFPATNIRIIGNHFENLEAQAVRGFDWNDVVVSGNTMINCGEGVEIRSTQQDSCGWTVANNVINGSHRLGHAISVTEDNGYSAHNVTIVGNSCDGNNGNTFYFRNATRMNITGNTLSNGNASSMWFTGNINRITINGNTIDNTKSARGISFEGGAMSRVSIINNTVDTTASFGIALYKVNHGIIANNYVRNTGNFGIYLTDNTDYVNVTGNKVFGSSGIHIRLSAGANNNLVKGNHIHGDHNEAVGITSTCNNNAVIGNMARGRTISGGTNTYFAENVN</sequence>
<dbReference type="InterPro" id="IPR006626">
    <property type="entry name" value="PbH1"/>
</dbReference>
<evidence type="ECO:0000256" key="1">
    <source>
        <dbReference type="ARBA" id="ARBA00004906"/>
    </source>
</evidence>